<feature type="region of interest" description="Disordered" evidence="4">
    <location>
        <begin position="1063"/>
        <end position="1102"/>
    </location>
</feature>
<dbReference type="PROSITE" id="PS50835">
    <property type="entry name" value="IG_LIKE"/>
    <property type="match status" value="4"/>
</dbReference>
<dbReference type="InterPro" id="IPR036179">
    <property type="entry name" value="Ig-like_dom_sf"/>
</dbReference>
<feature type="compositionally biased region" description="Low complexity" evidence="4">
    <location>
        <begin position="911"/>
        <end position="931"/>
    </location>
</feature>
<comment type="caution">
    <text evidence="8">The sequence shown here is derived from an EMBL/GenBank/DDBJ whole genome shotgun (WGS) entry which is preliminary data.</text>
</comment>
<evidence type="ECO:0000256" key="5">
    <source>
        <dbReference type="SAM" id="Phobius"/>
    </source>
</evidence>
<dbReference type="InterPro" id="IPR003961">
    <property type="entry name" value="FN3_dom"/>
</dbReference>
<evidence type="ECO:0000256" key="4">
    <source>
        <dbReference type="SAM" id="MobiDB-lite"/>
    </source>
</evidence>
<feature type="domain" description="Ig-like" evidence="6">
    <location>
        <begin position="115"/>
        <end position="243"/>
    </location>
</feature>
<dbReference type="InterPro" id="IPR013162">
    <property type="entry name" value="CD80_C2-set"/>
</dbReference>
<dbReference type="Pfam" id="PF08205">
    <property type="entry name" value="C2-set_2"/>
    <property type="match status" value="1"/>
</dbReference>
<evidence type="ECO:0000256" key="2">
    <source>
        <dbReference type="ARBA" id="ARBA00023136"/>
    </source>
</evidence>
<evidence type="ECO:0000259" key="6">
    <source>
        <dbReference type="PROSITE" id="PS50835"/>
    </source>
</evidence>
<dbReference type="InterPro" id="IPR036116">
    <property type="entry name" value="FN3_sf"/>
</dbReference>
<dbReference type="CDD" id="cd00096">
    <property type="entry name" value="Ig"/>
    <property type="match status" value="1"/>
</dbReference>
<feature type="region of interest" description="Disordered" evidence="4">
    <location>
        <begin position="345"/>
        <end position="364"/>
    </location>
</feature>
<keyword evidence="5" id="KW-0812">Transmembrane</keyword>
<keyword evidence="3" id="KW-1015">Disulfide bond</keyword>
<name>A0A9Q0MBC0_BLOTA</name>
<evidence type="ECO:0000259" key="7">
    <source>
        <dbReference type="PROSITE" id="PS50853"/>
    </source>
</evidence>
<organism evidence="8 9">
    <name type="scientific">Blomia tropicalis</name>
    <name type="common">Mite</name>
    <dbReference type="NCBI Taxonomy" id="40697"/>
    <lineage>
        <taxon>Eukaryota</taxon>
        <taxon>Metazoa</taxon>
        <taxon>Ecdysozoa</taxon>
        <taxon>Arthropoda</taxon>
        <taxon>Chelicerata</taxon>
        <taxon>Arachnida</taxon>
        <taxon>Acari</taxon>
        <taxon>Acariformes</taxon>
        <taxon>Sarcoptiformes</taxon>
        <taxon>Astigmata</taxon>
        <taxon>Glycyphagoidea</taxon>
        <taxon>Echimyopodidae</taxon>
        <taxon>Blomia</taxon>
    </lineage>
</organism>
<dbReference type="InterPro" id="IPR007110">
    <property type="entry name" value="Ig-like_dom"/>
</dbReference>
<dbReference type="InterPro" id="IPR013783">
    <property type="entry name" value="Ig-like_fold"/>
</dbReference>
<evidence type="ECO:0000256" key="1">
    <source>
        <dbReference type="ARBA" id="ARBA00004167"/>
    </source>
</evidence>
<sequence>ISEYQSIEGDSVSLPCNISAGEWNEAHISLVVWYRSGNQGNPIYSIDARNSLAAPRHQVTPELSGRLRMDFTTRPPVLHIDSVKGEDRGDYRCRVDYRVNRTQHFLIHLNVSVPPKEVIIRDLVGNVVQGMTGVPYNEGDKVALFCDATGGFPPPIVIWRSNDGRIIDETYESLGPGTNVTRNGLSLPRIERNHLLQELSCEAFPPTSSTVLPSTSPSSSSSISSSSSPYTSMVSSSHQSSLSFIRRSSVVLDLNLKPLVVQIQVPNFVSSSSSSSLLSSNRSGSGTLPLSSSSSSLSASTQSSNSRLLVVSAGRKTNIECRSWGSRPPAEITWWRGSRRLPTAASRSHYTDSQESESSPISGNDATNLTISILSYTAASEDDGQRLTCRADNLQLSNEELEDSVIIFVRYAPQLSLSLGAKIPETMREGSDVYFECMARANPPLSEVVWLFEGRPLINDPVSGILLTNQSLVMQRVRREHRGNYQCVASNAEGITASNKVFLNVLFAPVCRPGQTIIFGVARTEQVVIPCEVEAEPVTPINFRWFFNNSLESFELSKSDFNVELLKMPTPGLSSEHGKTLYSGSPLLTQLSLESALTSMNSGSFNQNGPSVARSNATYSPRSRLGYGTLYCLAENSIGVQRDPCTFNIVEAGPPHPVHDCLIVNVTMTSFVLKCIAGENGGLRQNFHLEVYNIEKEHLQVNVTSLESPIFTVENLPHNTAFTLNAFSSNAKGRSDSVTLRTATTAHAEKHTTNGKKQNVLFSDVNDLIFSPMFGALLGALISLLLLLGAIIAFVRHRVCTTKRHVVNKDTSNSNNGSTNCSSELCIAEPLKDDYGVAHSSTMQSIDEYILRTSQYNSTGGQINQTYYRFQPHSGTLPLLQHPHGIISNHTSNPSTMTEMSIVNNHHSHHQAQQQQQQHLDSNSYYSSSNPNYPPDPSAILHHSQQPSSDLMTNAFTYNVNTSTGIYPISSDLVPSLSNNGISNQTSQQRTYTEISNADMSHHVTALGPMVGCIDSVSSSTSDKTVEVDDEWHVPKQHSHPLIIGHNGSHQSQPPYMSYVRSNDSCVSSPNANNTSSRSTQPKVQFTEPPVNGSPLKSTSVV</sequence>
<dbReference type="SUPFAM" id="SSF49265">
    <property type="entry name" value="Fibronectin type III"/>
    <property type="match status" value="1"/>
</dbReference>
<dbReference type="InterPro" id="IPR003598">
    <property type="entry name" value="Ig_sub2"/>
</dbReference>
<feature type="region of interest" description="Disordered" evidence="4">
    <location>
        <begin position="207"/>
        <end position="230"/>
    </location>
</feature>
<proteinExistence type="predicted"/>
<dbReference type="SMART" id="SM00408">
    <property type="entry name" value="IGc2"/>
    <property type="match status" value="3"/>
</dbReference>
<dbReference type="GO" id="GO:0016020">
    <property type="term" value="C:membrane"/>
    <property type="evidence" value="ECO:0007669"/>
    <property type="project" value="UniProtKB-SubCell"/>
</dbReference>
<evidence type="ECO:0000313" key="8">
    <source>
        <dbReference type="EMBL" id="KAJ6222750.1"/>
    </source>
</evidence>
<evidence type="ECO:0000313" key="9">
    <source>
        <dbReference type="Proteomes" id="UP001142055"/>
    </source>
</evidence>
<dbReference type="AlphaFoldDB" id="A0A9Q0MBC0"/>
<dbReference type="Proteomes" id="UP001142055">
    <property type="component" value="Chromosome 1"/>
</dbReference>
<feature type="region of interest" description="Disordered" evidence="4">
    <location>
        <begin position="905"/>
        <end position="946"/>
    </location>
</feature>
<feature type="compositionally biased region" description="Polar residues" evidence="4">
    <location>
        <begin position="1063"/>
        <end position="1084"/>
    </location>
</feature>
<evidence type="ECO:0000256" key="3">
    <source>
        <dbReference type="ARBA" id="ARBA00023157"/>
    </source>
</evidence>
<feature type="domain" description="Ig-like" evidence="6">
    <location>
        <begin position="1"/>
        <end position="112"/>
    </location>
</feature>
<dbReference type="PROSITE" id="PS50853">
    <property type="entry name" value="FN3"/>
    <property type="match status" value="1"/>
</dbReference>
<dbReference type="EMBL" id="JAPWDV010000001">
    <property type="protein sequence ID" value="KAJ6222750.1"/>
    <property type="molecule type" value="Genomic_DNA"/>
</dbReference>
<protein>
    <recommendedName>
        <fullName evidence="10">Sidestep protein</fullName>
    </recommendedName>
</protein>
<feature type="domain" description="Ig-like" evidence="6">
    <location>
        <begin position="413"/>
        <end position="502"/>
    </location>
</feature>
<feature type="domain" description="Ig-like" evidence="6">
    <location>
        <begin position="289"/>
        <end position="406"/>
    </location>
</feature>
<dbReference type="PANTHER" id="PTHR23278:SF19">
    <property type="entry name" value="OBSCURIN"/>
    <property type="match status" value="1"/>
</dbReference>
<keyword evidence="5" id="KW-1133">Transmembrane helix</keyword>
<dbReference type="PANTHER" id="PTHR23278">
    <property type="entry name" value="SIDESTEP PROTEIN"/>
    <property type="match status" value="1"/>
</dbReference>
<feature type="region of interest" description="Disordered" evidence="4">
    <location>
        <begin position="271"/>
        <end position="300"/>
    </location>
</feature>
<accession>A0A9Q0MBC0</accession>
<keyword evidence="9" id="KW-1185">Reference proteome</keyword>
<keyword evidence="2 5" id="KW-0472">Membrane</keyword>
<dbReference type="SMART" id="SM00409">
    <property type="entry name" value="IG"/>
    <property type="match status" value="4"/>
</dbReference>
<dbReference type="OMA" id="HLEVYNI"/>
<gene>
    <name evidence="8" type="ORF">RDWZM_001295</name>
</gene>
<dbReference type="InterPro" id="IPR003599">
    <property type="entry name" value="Ig_sub"/>
</dbReference>
<feature type="transmembrane region" description="Helical" evidence="5">
    <location>
        <begin position="773"/>
        <end position="795"/>
    </location>
</feature>
<feature type="non-terminal residue" evidence="8">
    <location>
        <position position="1102"/>
    </location>
</feature>
<dbReference type="Gene3D" id="2.60.40.10">
    <property type="entry name" value="Immunoglobulins"/>
    <property type="match status" value="4"/>
</dbReference>
<feature type="domain" description="Fibronectin type-III" evidence="7">
    <location>
        <begin position="654"/>
        <end position="748"/>
    </location>
</feature>
<evidence type="ECO:0008006" key="10">
    <source>
        <dbReference type="Google" id="ProtNLM"/>
    </source>
</evidence>
<dbReference type="Pfam" id="PF13927">
    <property type="entry name" value="Ig_3"/>
    <property type="match status" value="1"/>
</dbReference>
<dbReference type="SUPFAM" id="SSF48726">
    <property type="entry name" value="Immunoglobulin"/>
    <property type="match status" value="4"/>
</dbReference>
<comment type="subcellular location">
    <subcellularLocation>
        <location evidence="1">Membrane</location>
        <topology evidence="1">Single-pass membrane protein</topology>
    </subcellularLocation>
</comment>
<reference evidence="8" key="1">
    <citation type="submission" date="2022-12" db="EMBL/GenBank/DDBJ databases">
        <title>Genome assemblies of Blomia tropicalis.</title>
        <authorList>
            <person name="Cui Y."/>
        </authorList>
    </citation>
    <scope>NUCLEOTIDE SEQUENCE</scope>
    <source>
        <tissue evidence="8">Adult mites</tissue>
    </source>
</reference>